<protein>
    <submittedName>
        <fullName evidence="2">Uncharacterized protein</fullName>
    </submittedName>
</protein>
<evidence type="ECO:0000313" key="2">
    <source>
        <dbReference type="EMBL" id="KAH7542758.1"/>
    </source>
</evidence>
<dbReference type="Proteomes" id="UP000813462">
    <property type="component" value="Unassembled WGS sequence"/>
</dbReference>
<reference evidence="2" key="1">
    <citation type="journal article" date="2021" name="Front. Plant Sci.">
        <title>Chromosome-Scale Genome Assembly for Chinese Sour Jujube and Insights Into Its Genome Evolution and Domestication Signature.</title>
        <authorList>
            <person name="Shen L.-Y."/>
            <person name="Luo H."/>
            <person name="Wang X.-L."/>
            <person name="Wang X.-M."/>
            <person name="Qiu X.-J."/>
            <person name="Liu H."/>
            <person name="Zhou S.-S."/>
            <person name="Jia K.-H."/>
            <person name="Nie S."/>
            <person name="Bao Y.-T."/>
            <person name="Zhang R.-G."/>
            <person name="Yun Q.-Z."/>
            <person name="Chai Y.-H."/>
            <person name="Lu J.-Y."/>
            <person name="Li Y."/>
            <person name="Zhao S.-W."/>
            <person name="Mao J.-F."/>
            <person name="Jia S.-G."/>
            <person name="Mao Y.-M."/>
        </authorList>
    </citation>
    <scope>NUCLEOTIDE SEQUENCE</scope>
    <source>
        <strain evidence="2">AT0</strain>
        <tissue evidence="2">Leaf</tissue>
    </source>
</reference>
<organism evidence="2 3">
    <name type="scientific">Ziziphus jujuba var. spinosa</name>
    <dbReference type="NCBI Taxonomy" id="714518"/>
    <lineage>
        <taxon>Eukaryota</taxon>
        <taxon>Viridiplantae</taxon>
        <taxon>Streptophyta</taxon>
        <taxon>Embryophyta</taxon>
        <taxon>Tracheophyta</taxon>
        <taxon>Spermatophyta</taxon>
        <taxon>Magnoliopsida</taxon>
        <taxon>eudicotyledons</taxon>
        <taxon>Gunneridae</taxon>
        <taxon>Pentapetalae</taxon>
        <taxon>rosids</taxon>
        <taxon>fabids</taxon>
        <taxon>Rosales</taxon>
        <taxon>Rhamnaceae</taxon>
        <taxon>Paliureae</taxon>
        <taxon>Ziziphus</taxon>
    </lineage>
</organism>
<proteinExistence type="predicted"/>
<gene>
    <name evidence="2" type="ORF">FEM48_Zijuj02G0108700</name>
</gene>
<dbReference type="AlphaFoldDB" id="A0A978VVB3"/>
<comment type="caution">
    <text evidence="2">The sequence shown here is derived from an EMBL/GenBank/DDBJ whole genome shotgun (WGS) entry which is preliminary data.</text>
</comment>
<dbReference type="EMBL" id="JAEACU010000002">
    <property type="protein sequence ID" value="KAH7542758.1"/>
    <property type="molecule type" value="Genomic_DNA"/>
</dbReference>
<name>A0A978VVB3_ZIZJJ</name>
<accession>A0A978VVB3</accession>
<sequence>MSRIGDGGVLEFEEHSSGGCQTEWKASIEEIIFGLLPKSLEEGYCKGETDLILKGIPKTMIQVEIKSTKEQIVFPCGQFLSMSNSSATDTGDPNSSNDDSHKKNDSPPIGFHVQDNSLITPERLDGTQLCTKAAPKDEHSEEYETWQDENCLVKPWLLDAMSKDIRSLFLRLGTAKEIWDAARRTYSVD</sequence>
<evidence type="ECO:0000313" key="3">
    <source>
        <dbReference type="Proteomes" id="UP000813462"/>
    </source>
</evidence>
<feature type="region of interest" description="Disordered" evidence="1">
    <location>
        <begin position="84"/>
        <end position="114"/>
    </location>
</feature>
<evidence type="ECO:0000256" key="1">
    <source>
        <dbReference type="SAM" id="MobiDB-lite"/>
    </source>
</evidence>